<dbReference type="GO" id="GO:0005886">
    <property type="term" value="C:plasma membrane"/>
    <property type="evidence" value="ECO:0007669"/>
    <property type="project" value="UniProtKB-SubCell"/>
</dbReference>
<keyword evidence="3 6" id="KW-0812">Transmembrane</keyword>
<evidence type="ECO:0000313" key="7">
    <source>
        <dbReference type="EMBL" id="KIE45267.1"/>
    </source>
</evidence>
<gene>
    <name evidence="7" type="ORF">U732_967</name>
</gene>
<sequence length="177" mass="19602">MKRIGMRNIKTALSVGICIILLRILRFDSPFYACIAAVITMQTTVENSFQAGKNRLIGTTIGAIIGIIFSYIAPHSSILTVIGVSLIIYITNILHENKSANIACVVFLAIMINLKTTSPLQYGISRFIETAIGIIVAVIVNRYICPYNIIKNEKIEKLGNENTKIIENRSKEDKDAK</sequence>
<organism evidence="7 8">
    <name type="scientific">Clostridium argentinense CDC 2741</name>
    <dbReference type="NCBI Taxonomy" id="1418104"/>
    <lineage>
        <taxon>Bacteria</taxon>
        <taxon>Bacillati</taxon>
        <taxon>Bacillota</taxon>
        <taxon>Clostridia</taxon>
        <taxon>Eubacteriales</taxon>
        <taxon>Clostridiaceae</taxon>
        <taxon>Clostridium</taxon>
    </lineage>
</organism>
<keyword evidence="8" id="KW-1185">Reference proteome</keyword>
<dbReference type="InterPro" id="IPR010343">
    <property type="entry name" value="ArAE_1"/>
</dbReference>
<keyword evidence="2" id="KW-1003">Cell membrane</keyword>
<evidence type="ECO:0000256" key="2">
    <source>
        <dbReference type="ARBA" id="ARBA00022475"/>
    </source>
</evidence>
<dbReference type="AlphaFoldDB" id="A0A0C1QW89"/>
<comment type="caution">
    <text evidence="7">The sequence shown here is derived from an EMBL/GenBank/DDBJ whole genome shotgun (WGS) entry which is preliminary data.</text>
</comment>
<evidence type="ECO:0000256" key="1">
    <source>
        <dbReference type="ARBA" id="ARBA00004651"/>
    </source>
</evidence>
<dbReference type="Proteomes" id="UP000031366">
    <property type="component" value="Unassembled WGS sequence"/>
</dbReference>
<evidence type="ECO:0000256" key="3">
    <source>
        <dbReference type="ARBA" id="ARBA00022692"/>
    </source>
</evidence>
<dbReference type="EMBL" id="AYSO01000020">
    <property type="protein sequence ID" value="KIE45267.1"/>
    <property type="molecule type" value="Genomic_DNA"/>
</dbReference>
<reference evidence="7 8" key="1">
    <citation type="journal article" date="2015" name="Infect. Genet. Evol.">
        <title>Genomic sequences of six botulinum neurotoxin-producing strains representing three clostridial species illustrate the mobility and diversity of botulinum neurotoxin genes.</title>
        <authorList>
            <person name="Smith T.J."/>
            <person name="Hill K.K."/>
            <person name="Xie G."/>
            <person name="Foley B.T."/>
            <person name="Williamson C.H."/>
            <person name="Foster J.T."/>
            <person name="Johnson S.L."/>
            <person name="Chertkov O."/>
            <person name="Teshima H."/>
            <person name="Gibbons H.S."/>
            <person name="Johnsky L.A."/>
            <person name="Karavis M.A."/>
            <person name="Smith L.A."/>
        </authorList>
    </citation>
    <scope>NUCLEOTIDE SEQUENCE [LARGE SCALE GENOMIC DNA]</scope>
    <source>
        <strain evidence="7 8">CDC 2741</strain>
    </source>
</reference>
<dbReference type="PANTHER" id="PTHR30509:SF9">
    <property type="entry name" value="MULTIDRUG RESISTANCE PROTEIN MDTO"/>
    <property type="match status" value="1"/>
</dbReference>
<comment type="subcellular location">
    <subcellularLocation>
        <location evidence="1">Cell membrane</location>
        <topology evidence="1">Multi-pass membrane protein</topology>
    </subcellularLocation>
</comment>
<evidence type="ECO:0000256" key="6">
    <source>
        <dbReference type="SAM" id="Phobius"/>
    </source>
</evidence>
<feature type="transmembrane region" description="Helical" evidence="6">
    <location>
        <begin position="60"/>
        <end position="88"/>
    </location>
</feature>
<dbReference type="PANTHER" id="PTHR30509">
    <property type="entry name" value="P-HYDROXYBENZOIC ACID EFFLUX PUMP SUBUNIT-RELATED"/>
    <property type="match status" value="1"/>
</dbReference>
<protein>
    <submittedName>
        <fullName evidence="7">Aluminum activated malate transporter family protein</fullName>
    </submittedName>
</protein>
<dbReference type="OrthoDB" id="1653617at2"/>
<feature type="transmembrane region" description="Helical" evidence="6">
    <location>
        <begin position="124"/>
        <end position="144"/>
    </location>
</feature>
<evidence type="ECO:0000256" key="4">
    <source>
        <dbReference type="ARBA" id="ARBA00022989"/>
    </source>
</evidence>
<evidence type="ECO:0000313" key="8">
    <source>
        <dbReference type="Proteomes" id="UP000031366"/>
    </source>
</evidence>
<feature type="transmembrane region" description="Helical" evidence="6">
    <location>
        <begin position="100"/>
        <end position="118"/>
    </location>
</feature>
<dbReference type="RefSeq" id="WP_069187826.1">
    <property type="nucleotide sequence ID" value="NZ_AYSO01000020.1"/>
</dbReference>
<proteinExistence type="predicted"/>
<accession>A0A0C1QW89</accession>
<keyword evidence="5 6" id="KW-0472">Membrane</keyword>
<name>A0A0C1QW89_9CLOT</name>
<dbReference type="Pfam" id="PF06081">
    <property type="entry name" value="ArAE_1"/>
    <property type="match status" value="1"/>
</dbReference>
<evidence type="ECO:0000256" key="5">
    <source>
        <dbReference type="ARBA" id="ARBA00023136"/>
    </source>
</evidence>
<keyword evidence="4 6" id="KW-1133">Transmembrane helix</keyword>